<organism evidence="1 2">
    <name type="scientific">Georgfuchsia toluolica</name>
    <dbReference type="NCBI Taxonomy" id="424218"/>
    <lineage>
        <taxon>Bacteria</taxon>
        <taxon>Pseudomonadati</taxon>
        <taxon>Pseudomonadota</taxon>
        <taxon>Betaproteobacteria</taxon>
        <taxon>Nitrosomonadales</taxon>
        <taxon>Sterolibacteriaceae</taxon>
        <taxon>Georgfuchsia</taxon>
    </lineage>
</organism>
<accession>A0A916N9K8</accession>
<protein>
    <submittedName>
        <fullName evidence="1">Uncharacterized protein</fullName>
    </submittedName>
</protein>
<keyword evidence="2" id="KW-1185">Reference proteome</keyword>
<name>A0A916N9K8_9PROT</name>
<gene>
    <name evidence="1" type="ORF">GTOL_11978</name>
</gene>
<dbReference type="RefSeq" id="WP_220635976.1">
    <property type="nucleotide sequence ID" value="NZ_CAJQUM010000001.1"/>
</dbReference>
<evidence type="ECO:0000313" key="1">
    <source>
        <dbReference type="EMBL" id="CAG4884095.1"/>
    </source>
</evidence>
<proteinExistence type="predicted"/>
<dbReference type="EMBL" id="CAJQUM010000001">
    <property type="protein sequence ID" value="CAG4884095.1"/>
    <property type="molecule type" value="Genomic_DNA"/>
</dbReference>
<reference evidence="1" key="1">
    <citation type="submission" date="2021-04" db="EMBL/GenBank/DDBJ databases">
        <authorList>
            <person name="Hornung B."/>
        </authorList>
    </citation>
    <scope>NUCLEOTIDE SEQUENCE</scope>
    <source>
        <strain evidence="1">G5G6</strain>
    </source>
</reference>
<sequence>MKQSGTDVRRYLLKPLVRRRTSPAQRKKIEVAFRELQERAAASSVLPDLATKQKLARENRQKNHWEDPITAKSWIDFAFVMYLARRISLQEYVFMVAHYVEGVHEGRIASKTYPELEQMSFGMRKIEQEHGLGPSQYWQTRDAPPEYRQLSSEWSAAADRRFIETLNELEGYEAASLFASNKGEFERLRERGRRSLFHKDELIPALVDTVKRYELEAKAAAQAKAFTAAVTMLGAAMEGLLLLRCLRSKTKAIQSAKVLPSKQRPKDPSTLTRWSFDNLIQVCLHAGWLPLIETTTFSIKPDGLAQLLKQMRNQVHPGRACSDRPWIEATQREFDDAELIYATLYAAVFRGSMLRRYADISGTTNAV</sequence>
<dbReference type="AlphaFoldDB" id="A0A916N9K8"/>
<dbReference type="Proteomes" id="UP000742786">
    <property type="component" value="Unassembled WGS sequence"/>
</dbReference>
<evidence type="ECO:0000313" key="2">
    <source>
        <dbReference type="Proteomes" id="UP000742786"/>
    </source>
</evidence>
<comment type="caution">
    <text evidence="1">The sequence shown here is derived from an EMBL/GenBank/DDBJ whole genome shotgun (WGS) entry which is preliminary data.</text>
</comment>